<sequence length="201" mass="23603">MNIYIVRHGESEHNKAGIWQGLLDGELSEVGIEQARKLSNKLQNEKIDAIYSSKLKRAMKTADIIAEKHNLKVERYKEFNECKIELWNGYSINDVFTKFSSEFEEWANNPWTIIEGVESMGNLQKRVVEKFLKIVKKHSEEDTILIVSHGLALRTIIHWIFEMPLNKYRKIHLYNTSLTKIKYEKDTFSIEFLNDTSHLTK</sequence>
<dbReference type="RefSeq" id="WP_190614054.1">
    <property type="nucleotide sequence ID" value="NZ_AP018712.1"/>
</dbReference>
<dbReference type="InterPro" id="IPR013078">
    <property type="entry name" value="His_Pase_superF_clade-1"/>
</dbReference>
<dbReference type="SMART" id="SM00855">
    <property type="entry name" value="PGAM"/>
    <property type="match status" value="1"/>
</dbReference>
<dbReference type="Pfam" id="PF00300">
    <property type="entry name" value="His_Phos_1"/>
    <property type="match status" value="1"/>
</dbReference>
<dbReference type="CDD" id="cd07067">
    <property type="entry name" value="HP_PGM_like"/>
    <property type="match status" value="1"/>
</dbReference>
<proteinExistence type="predicted"/>
<feature type="active site" description="Tele-phosphohistidine intermediate" evidence="1">
    <location>
        <position position="8"/>
    </location>
</feature>
<dbReference type="AlphaFoldDB" id="A0A7G1GB17"/>
<dbReference type="SUPFAM" id="SSF53254">
    <property type="entry name" value="Phosphoglycerate mutase-like"/>
    <property type="match status" value="1"/>
</dbReference>
<keyword evidence="4" id="KW-1185">Reference proteome</keyword>
<dbReference type="GO" id="GO:0005737">
    <property type="term" value="C:cytoplasm"/>
    <property type="evidence" value="ECO:0007669"/>
    <property type="project" value="TreeGrafter"/>
</dbReference>
<gene>
    <name evidence="3" type="ORF">OSSY52_16330</name>
</gene>
<feature type="binding site" evidence="2">
    <location>
        <position position="57"/>
    </location>
    <ligand>
        <name>substrate</name>
    </ligand>
</feature>
<feature type="active site" description="Proton donor/acceptor" evidence="1">
    <location>
        <position position="81"/>
    </location>
</feature>
<dbReference type="FunCoup" id="A0A7G1GB17">
    <property type="interactions" value="277"/>
</dbReference>
<dbReference type="PANTHER" id="PTHR48100">
    <property type="entry name" value="BROAD-SPECIFICITY PHOSPHATASE YOR283W-RELATED"/>
    <property type="match status" value="1"/>
</dbReference>
<name>A0A7G1GB17_9BACT</name>
<organism evidence="3 4">
    <name type="scientific">Tepiditoga spiralis</name>
    <dbReference type="NCBI Taxonomy" id="2108365"/>
    <lineage>
        <taxon>Bacteria</taxon>
        <taxon>Thermotogati</taxon>
        <taxon>Thermotogota</taxon>
        <taxon>Thermotogae</taxon>
        <taxon>Petrotogales</taxon>
        <taxon>Petrotogaceae</taxon>
        <taxon>Tepiditoga</taxon>
    </lineage>
</organism>
<dbReference type="KEGG" id="ocy:OSSY52_16330"/>
<accession>A0A7G1GB17</accession>
<dbReference type="InParanoid" id="A0A7G1GB17"/>
<evidence type="ECO:0000313" key="4">
    <source>
        <dbReference type="Proteomes" id="UP000516361"/>
    </source>
</evidence>
<dbReference type="PANTHER" id="PTHR48100:SF59">
    <property type="entry name" value="ADENOSYLCOBALAMIN_ALPHA-RIBAZOLE PHOSPHATASE"/>
    <property type="match status" value="1"/>
</dbReference>
<evidence type="ECO:0000256" key="1">
    <source>
        <dbReference type="PIRSR" id="PIRSR613078-1"/>
    </source>
</evidence>
<dbReference type="GO" id="GO:0016791">
    <property type="term" value="F:phosphatase activity"/>
    <property type="evidence" value="ECO:0007669"/>
    <property type="project" value="TreeGrafter"/>
</dbReference>
<dbReference type="InterPro" id="IPR029033">
    <property type="entry name" value="His_PPase_superfam"/>
</dbReference>
<protein>
    <submittedName>
        <fullName evidence="3">Phosphoglycerate mutase</fullName>
    </submittedName>
</protein>
<dbReference type="Proteomes" id="UP000516361">
    <property type="component" value="Chromosome"/>
</dbReference>
<feature type="binding site" evidence="2">
    <location>
        <begin position="7"/>
        <end position="14"/>
    </location>
    <ligand>
        <name>substrate</name>
    </ligand>
</feature>
<dbReference type="PIRSF" id="PIRSF000709">
    <property type="entry name" value="6PFK_2-Ptase"/>
    <property type="match status" value="1"/>
</dbReference>
<dbReference type="PROSITE" id="PS00175">
    <property type="entry name" value="PG_MUTASE"/>
    <property type="match status" value="1"/>
</dbReference>
<dbReference type="InterPro" id="IPR050275">
    <property type="entry name" value="PGM_Phosphatase"/>
</dbReference>
<evidence type="ECO:0000256" key="2">
    <source>
        <dbReference type="PIRSR" id="PIRSR613078-2"/>
    </source>
</evidence>
<reference evidence="3 4" key="1">
    <citation type="submission" date="2018-06" db="EMBL/GenBank/DDBJ databases">
        <title>Genome sequencing of Oceanotoga sp. sy52.</title>
        <authorList>
            <person name="Mori K."/>
        </authorList>
    </citation>
    <scope>NUCLEOTIDE SEQUENCE [LARGE SCALE GENOMIC DNA]</scope>
    <source>
        <strain evidence="4">sy52</strain>
    </source>
</reference>
<dbReference type="InterPro" id="IPR001345">
    <property type="entry name" value="PG/BPGM_mutase_AS"/>
</dbReference>
<evidence type="ECO:0000313" key="3">
    <source>
        <dbReference type="EMBL" id="BBE31492.1"/>
    </source>
</evidence>
<dbReference type="EMBL" id="AP018712">
    <property type="protein sequence ID" value="BBE31492.1"/>
    <property type="molecule type" value="Genomic_DNA"/>
</dbReference>
<dbReference type="Gene3D" id="3.40.50.1240">
    <property type="entry name" value="Phosphoglycerate mutase-like"/>
    <property type="match status" value="1"/>
</dbReference>